<name>A0A7T4EGY4_9CORY</name>
<dbReference type="GeneID" id="92760970"/>
<gene>
    <name evidence="2" type="ORF">I6I10_04710</name>
    <name evidence="3" type="ORF">I6J21_10855</name>
</gene>
<reference evidence="2 4" key="1">
    <citation type="submission" date="2020-12" db="EMBL/GenBank/DDBJ databases">
        <title>FDA dAtabase for Regulatory Grade micrObial Sequences (FDA-ARGOS): Supporting development and validation of Infectious Disease Dx tests.</title>
        <authorList>
            <person name="Sproer C."/>
            <person name="Gronow S."/>
            <person name="Severitt S."/>
            <person name="Schroder I."/>
            <person name="Tallon L."/>
            <person name="Sadzewicz L."/>
            <person name="Zhao X."/>
            <person name="Boylan J."/>
            <person name="Ott S."/>
            <person name="Bowen H."/>
            <person name="Vavikolanu K."/>
            <person name="Mehta A."/>
            <person name="Aluvathingal J."/>
            <person name="Nadendla S."/>
            <person name="Lowell S."/>
            <person name="Myers T."/>
            <person name="Yan Y."/>
            <person name="Sichtig H."/>
        </authorList>
    </citation>
    <scope>NUCLEOTIDE SEQUENCE [LARGE SCALE GENOMIC DNA]</scope>
    <source>
        <strain evidence="2 4">FDAARGOS_1053</strain>
        <strain evidence="3">FDAARGOS_1191</strain>
    </source>
</reference>
<organism evidence="2 4">
    <name type="scientific">Corynebacterium glucuronolyticum</name>
    <dbReference type="NCBI Taxonomy" id="39791"/>
    <lineage>
        <taxon>Bacteria</taxon>
        <taxon>Bacillati</taxon>
        <taxon>Actinomycetota</taxon>
        <taxon>Actinomycetes</taxon>
        <taxon>Mycobacteriales</taxon>
        <taxon>Corynebacteriaceae</taxon>
        <taxon>Corynebacterium</taxon>
    </lineage>
</organism>
<evidence type="ECO:0000313" key="3">
    <source>
        <dbReference type="EMBL" id="QRP70248.1"/>
    </source>
</evidence>
<evidence type="ECO:0000313" key="4">
    <source>
        <dbReference type="Proteomes" id="UP000596145"/>
    </source>
</evidence>
<dbReference type="AlphaFoldDB" id="A0A7T4EGY4"/>
<protein>
    <submittedName>
        <fullName evidence="2">Phage antirepressor KilAC domain-containing protein</fullName>
    </submittedName>
</protein>
<dbReference type="InterPro" id="IPR005039">
    <property type="entry name" value="Ant_C"/>
</dbReference>
<sequence>MATALHAFTNHEFGTIRTITSGGQVLFCGKDVATALGYANTKDALARHCKGVVVNHYPLETAGGIQQVRFISEGDPYRLIVSSKLPAARQFEAWVFDDVLPSIRLHGMYAIDELLNDDLFLERAIAALRAERAKRLAAEQALLEAAPKVSYYDVMLVSPSLITTTEIAKDYGLSAKKLNQILREEQVQFHQSGRWFLYAKFAEQGYTQSKTHEYDEGKTRTHMYWAQKGRLFIYDLLKNTRGLPPVIERESEDTKYPPLRFLIPEYRRRTSKDTPTRPATAR</sequence>
<dbReference type="PANTHER" id="PTHR36180:SF2">
    <property type="entry name" value="BRO FAMILY PROTEIN"/>
    <property type="match status" value="1"/>
</dbReference>
<dbReference type="PROSITE" id="PS51750">
    <property type="entry name" value="BRO_N"/>
    <property type="match status" value="1"/>
</dbReference>
<dbReference type="EMBL" id="CP066007">
    <property type="protein sequence ID" value="QQB47211.1"/>
    <property type="molecule type" value="Genomic_DNA"/>
</dbReference>
<dbReference type="GO" id="GO:0003677">
    <property type="term" value="F:DNA binding"/>
    <property type="evidence" value="ECO:0007669"/>
    <property type="project" value="InterPro"/>
</dbReference>
<evidence type="ECO:0000259" key="1">
    <source>
        <dbReference type="PROSITE" id="PS51750"/>
    </source>
</evidence>
<dbReference type="EMBL" id="CP069534">
    <property type="protein sequence ID" value="QRP70248.1"/>
    <property type="molecule type" value="Genomic_DNA"/>
</dbReference>
<dbReference type="RefSeq" id="WP_005393664.1">
    <property type="nucleotide sequence ID" value="NZ_CP066007.1"/>
</dbReference>
<dbReference type="Pfam" id="PF02498">
    <property type="entry name" value="Bro-N"/>
    <property type="match status" value="1"/>
</dbReference>
<dbReference type="SMART" id="SM01040">
    <property type="entry name" value="Bro-N"/>
    <property type="match status" value="1"/>
</dbReference>
<feature type="domain" description="Bro-N" evidence="1">
    <location>
        <begin position="10"/>
        <end position="107"/>
    </location>
</feature>
<dbReference type="Proteomes" id="UP000596145">
    <property type="component" value="Chromosome"/>
</dbReference>
<proteinExistence type="predicted"/>
<evidence type="ECO:0000313" key="2">
    <source>
        <dbReference type="EMBL" id="QQB47211.1"/>
    </source>
</evidence>
<accession>A0A7T4EGY4</accession>
<dbReference type="Proteomes" id="UP000617681">
    <property type="component" value="Chromosome"/>
</dbReference>
<dbReference type="PANTHER" id="PTHR36180">
    <property type="entry name" value="DNA-BINDING PROTEIN-RELATED-RELATED"/>
    <property type="match status" value="1"/>
</dbReference>
<dbReference type="Pfam" id="PF03374">
    <property type="entry name" value="ANT"/>
    <property type="match status" value="1"/>
</dbReference>
<dbReference type="OrthoDB" id="9812611at2"/>
<dbReference type="InterPro" id="IPR003497">
    <property type="entry name" value="BRO_N_domain"/>
</dbReference>